<dbReference type="SUPFAM" id="SSF53697">
    <property type="entry name" value="SIS domain"/>
    <property type="match status" value="1"/>
</dbReference>
<keyword evidence="3" id="KW-0804">Transcription</keyword>
<dbReference type="Gene3D" id="1.10.10.10">
    <property type="entry name" value="Winged helix-like DNA-binding domain superfamily/Winged helix DNA-binding domain"/>
    <property type="match status" value="1"/>
</dbReference>
<dbReference type="PANTHER" id="PTHR30514:SF18">
    <property type="entry name" value="RPIR-FAMILY TRANSCRIPTIONAL REGULATOR"/>
    <property type="match status" value="1"/>
</dbReference>
<dbReference type="InterPro" id="IPR036388">
    <property type="entry name" value="WH-like_DNA-bd_sf"/>
</dbReference>
<keyword evidence="2" id="KW-0238">DNA-binding</keyword>
<feature type="domain" description="HTH rpiR-type" evidence="4">
    <location>
        <begin position="3"/>
        <end position="78"/>
    </location>
</feature>
<evidence type="ECO:0000256" key="1">
    <source>
        <dbReference type="ARBA" id="ARBA00023015"/>
    </source>
</evidence>
<dbReference type="Pfam" id="PF01380">
    <property type="entry name" value="SIS"/>
    <property type="match status" value="1"/>
</dbReference>
<proteinExistence type="predicted"/>
<dbReference type="AlphaFoldDB" id="A0A090J2F7"/>
<protein>
    <recommendedName>
        <fullName evidence="4">HTH rpiR-type domain-containing protein</fullName>
    </recommendedName>
</protein>
<dbReference type="CDD" id="cd05013">
    <property type="entry name" value="SIS_RpiR"/>
    <property type="match status" value="1"/>
</dbReference>
<keyword evidence="6" id="KW-1185">Reference proteome</keyword>
<dbReference type="GO" id="GO:0003677">
    <property type="term" value="F:DNA binding"/>
    <property type="evidence" value="ECO:0007669"/>
    <property type="project" value="UniProtKB-KW"/>
</dbReference>
<dbReference type="InterPro" id="IPR000281">
    <property type="entry name" value="HTH_RpiR"/>
</dbReference>
<dbReference type="GO" id="GO:0003700">
    <property type="term" value="F:DNA-binding transcription factor activity"/>
    <property type="evidence" value="ECO:0007669"/>
    <property type="project" value="InterPro"/>
</dbReference>
<keyword evidence="1" id="KW-0805">Transcription regulation</keyword>
<evidence type="ECO:0000313" key="6">
    <source>
        <dbReference type="Proteomes" id="UP000040576"/>
    </source>
</evidence>
<dbReference type="EMBL" id="CCRF01000088">
    <property type="protein sequence ID" value="CEE02828.1"/>
    <property type="molecule type" value="Genomic_DNA"/>
</dbReference>
<dbReference type="PROSITE" id="PS51071">
    <property type="entry name" value="HTH_RPIR"/>
    <property type="match status" value="1"/>
</dbReference>
<dbReference type="InterPro" id="IPR035472">
    <property type="entry name" value="RpiR-like_SIS"/>
</dbReference>
<dbReference type="InterPro" id="IPR009057">
    <property type="entry name" value="Homeodomain-like_sf"/>
</dbReference>
<dbReference type="InterPro" id="IPR046348">
    <property type="entry name" value="SIS_dom_sf"/>
</dbReference>
<evidence type="ECO:0000313" key="5">
    <source>
        <dbReference type="EMBL" id="CEE02828.1"/>
    </source>
</evidence>
<dbReference type="PANTHER" id="PTHR30514">
    <property type="entry name" value="GLUCOKINASE"/>
    <property type="match status" value="1"/>
</dbReference>
<name>A0A090J2F7_9BACI</name>
<evidence type="ECO:0000256" key="2">
    <source>
        <dbReference type="ARBA" id="ARBA00023125"/>
    </source>
</evidence>
<reference evidence="5 6" key="1">
    <citation type="submission" date="2014-07" db="EMBL/GenBank/DDBJ databases">
        <authorList>
            <person name="Wibberg Daniel"/>
        </authorList>
    </citation>
    <scope>NUCLEOTIDE SEQUENCE [LARGE SCALE GENOMIC DNA]</scope>
</reference>
<dbReference type="Proteomes" id="UP000040576">
    <property type="component" value="Unassembled WGS sequence"/>
</dbReference>
<dbReference type="RefSeq" id="WP_034772697.1">
    <property type="nucleotide sequence ID" value="NZ_CCRF01000088.1"/>
</dbReference>
<gene>
    <name evidence="5" type="ORF">BT1A1_3040</name>
</gene>
<dbReference type="GO" id="GO:1901135">
    <property type="term" value="P:carbohydrate derivative metabolic process"/>
    <property type="evidence" value="ECO:0007669"/>
    <property type="project" value="InterPro"/>
</dbReference>
<dbReference type="InterPro" id="IPR047640">
    <property type="entry name" value="RpiR-like"/>
</dbReference>
<organism evidence="5 6">
    <name type="scientific">Caldibacillus thermoamylovorans</name>
    <dbReference type="NCBI Taxonomy" id="35841"/>
    <lineage>
        <taxon>Bacteria</taxon>
        <taxon>Bacillati</taxon>
        <taxon>Bacillota</taxon>
        <taxon>Bacilli</taxon>
        <taxon>Bacillales</taxon>
        <taxon>Bacillaceae</taxon>
        <taxon>Caldibacillus</taxon>
    </lineage>
</organism>
<evidence type="ECO:0000256" key="3">
    <source>
        <dbReference type="ARBA" id="ARBA00023163"/>
    </source>
</evidence>
<sequence length="269" mass="30824">MQKKYIMETEKSFPSLTKGLKKVAGILLNDPIIFAIHPAKKIGEIIGVSETMVIRFCKAIGYEFSNLQEEIRNDLINVDFYYDDHNNINDCYENLNNDINLIKNNLLKINYEKIKEAAAIIMESNKIIVAGYYQSFTYAYWLYYHLNYILGNTVLYRPETDSRIIINSPESSCLVVFSFFRYATDPINLAKSAKEKGLHVIVVTDSAVSPITEFADTVIVINLGNRFSFFRIGMVALSIANMILYEISDKVKPEDPNFDSYHFVIKEGK</sequence>
<evidence type="ECO:0000259" key="4">
    <source>
        <dbReference type="PROSITE" id="PS51071"/>
    </source>
</evidence>
<dbReference type="SUPFAM" id="SSF46689">
    <property type="entry name" value="Homeodomain-like"/>
    <property type="match status" value="1"/>
</dbReference>
<dbReference type="GO" id="GO:0097367">
    <property type="term" value="F:carbohydrate derivative binding"/>
    <property type="evidence" value="ECO:0007669"/>
    <property type="project" value="InterPro"/>
</dbReference>
<dbReference type="Gene3D" id="3.40.50.10490">
    <property type="entry name" value="Glucose-6-phosphate isomerase like protein, domain 1"/>
    <property type="match status" value="1"/>
</dbReference>
<accession>A0A090J2F7</accession>
<dbReference type="InterPro" id="IPR001347">
    <property type="entry name" value="SIS_dom"/>
</dbReference>